<reference evidence="3 4" key="1">
    <citation type="submission" date="2019-04" db="EMBL/GenBank/DDBJ databases">
        <title>Comparative genomics and transcriptomics to analyze fruiting body development in filamentous ascomycetes.</title>
        <authorList>
            <consortium name="DOE Joint Genome Institute"/>
            <person name="Lutkenhaus R."/>
            <person name="Traeger S."/>
            <person name="Breuer J."/>
            <person name="Kuo A."/>
            <person name="Lipzen A."/>
            <person name="Pangilinan J."/>
            <person name="Dilworth D."/>
            <person name="Sandor L."/>
            <person name="Poggeler S."/>
            <person name="Barry K."/>
            <person name="Grigoriev I.V."/>
            <person name="Nowrousian M."/>
        </authorList>
    </citation>
    <scope>NUCLEOTIDE SEQUENCE [LARGE SCALE GENOMIC DNA]</scope>
    <source>
        <strain evidence="3 4">CBS 389.68</strain>
    </source>
</reference>
<dbReference type="OrthoDB" id="5412502at2759"/>
<evidence type="ECO:0000256" key="2">
    <source>
        <dbReference type="SAM" id="SignalP"/>
    </source>
</evidence>
<proteinExistence type="predicted"/>
<feature type="signal peptide" evidence="2">
    <location>
        <begin position="1"/>
        <end position="28"/>
    </location>
</feature>
<accession>A0A4S2MXN7</accession>
<evidence type="ECO:0000313" key="4">
    <source>
        <dbReference type="Proteomes" id="UP000298138"/>
    </source>
</evidence>
<keyword evidence="1" id="KW-1133">Transmembrane helix</keyword>
<keyword evidence="2" id="KW-0732">Signal</keyword>
<organism evidence="3 4">
    <name type="scientific">Ascodesmis nigricans</name>
    <dbReference type="NCBI Taxonomy" id="341454"/>
    <lineage>
        <taxon>Eukaryota</taxon>
        <taxon>Fungi</taxon>
        <taxon>Dikarya</taxon>
        <taxon>Ascomycota</taxon>
        <taxon>Pezizomycotina</taxon>
        <taxon>Pezizomycetes</taxon>
        <taxon>Pezizales</taxon>
        <taxon>Ascodesmidaceae</taxon>
        <taxon>Ascodesmis</taxon>
    </lineage>
</organism>
<feature type="chain" id="PRO_5020466992" evidence="2">
    <location>
        <begin position="29"/>
        <end position="415"/>
    </location>
</feature>
<evidence type="ECO:0000313" key="3">
    <source>
        <dbReference type="EMBL" id="TGZ81407.1"/>
    </source>
</evidence>
<keyword evidence="1" id="KW-0472">Membrane</keyword>
<feature type="transmembrane region" description="Helical" evidence="1">
    <location>
        <begin position="174"/>
        <end position="195"/>
    </location>
</feature>
<dbReference type="EMBL" id="ML220119">
    <property type="protein sequence ID" value="TGZ81407.1"/>
    <property type="molecule type" value="Genomic_DNA"/>
</dbReference>
<keyword evidence="1" id="KW-0812">Transmembrane</keyword>
<dbReference type="InParanoid" id="A0A4S2MXN7"/>
<feature type="transmembrane region" description="Helical" evidence="1">
    <location>
        <begin position="274"/>
        <end position="297"/>
    </location>
</feature>
<dbReference type="Proteomes" id="UP000298138">
    <property type="component" value="Unassembled WGS sequence"/>
</dbReference>
<gene>
    <name evidence="3" type="ORF">EX30DRAFT_340688</name>
</gene>
<keyword evidence="4" id="KW-1185">Reference proteome</keyword>
<feature type="transmembrane region" description="Helical" evidence="1">
    <location>
        <begin position="249"/>
        <end position="268"/>
    </location>
</feature>
<name>A0A4S2MXN7_9PEZI</name>
<protein>
    <submittedName>
        <fullName evidence="3">Uncharacterized protein</fullName>
    </submittedName>
</protein>
<sequence length="415" mass="46176">MALIKKIPFSPRLWAAAFIANCLPTVQAIPMSFPKDREEIQLDLVGLLTVIGEAAMTIHSQTITVSWLCYLPRILPAPQAFLQPVRPIRLPPNMNVTTVGVYSGNVRRHLNFLPALLHDIDTHPALSIHEVTVTKSKDQDVKARYFSPLGVLTMLGVTVSLGLVIAAIMLGDPVAIMAVSLLSLTSTLTGIGSSWKIKLAERLAKRDVPPGDVLMKSGNGAFILARCEEKIARELYFGQEECDYRLDTFWFRMCAGTGTFTLMAAVVALANCKWWMQASIGLTYITMNSFYWFAAVLPPRLSWDLDMYEITPVKDNEQCETYTEAVSKLIKITKTAKWCSIGDMVPTTSAWNKWVDEADENVDNEDWDGCKRLSELLKMSPGELARTNYDLEAQESTSKCGCVCRVSRHSSHDGM</sequence>
<feature type="transmembrane region" description="Helical" evidence="1">
    <location>
        <begin position="145"/>
        <end position="168"/>
    </location>
</feature>
<dbReference type="AlphaFoldDB" id="A0A4S2MXN7"/>
<evidence type="ECO:0000256" key="1">
    <source>
        <dbReference type="SAM" id="Phobius"/>
    </source>
</evidence>